<evidence type="ECO:0000256" key="7">
    <source>
        <dbReference type="SAM" id="Phobius"/>
    </source>
</evidence>
<keyword evidence="7" id="KW-1133">Transmembrane helix</keyword>
<keyword evidence="10" id="KW-1185">Reference proteome</keyword>
<dbReference type="PANTHER" id="PTHR43711:SF31">
    <property type="entry name" value="HISTIDINE KINASE"/>
    <property type="match status" value="1"/>
</dbReference>
<dbReference type="Pfam" id="PF00512">
    <property type="entry name" value="HisKA"/>
    <property type="match status" value="1"/>
</dbReference>
<feature type="transmembrane region" description="Helical" evidence="7">
    <location>
        <begin position="185"/>
        <end position="207"/>
    </location>
</feature>
<name>B1ZSS3_OPITP</name>
<dbReference type="PROSITE" id="PS50109">
    <property type="entry name" value="HIS_KIN"/>
    <property type="match status" value="1"/>
</dbReference>
<dbReference type="SMART" id="SM00387">
    <property type="entry name" value="HATPase_c"/>
    <property type="match status" value="1"/>
</dbReference>
<dbReference type="Gene3D" id="1.10.287.130">
    <property type="match status" value="1"/>
</dbReference>
<dbReference type="PRINTS" id="PR00344">
    <property type="entry name" value="BCTRLSENSOR"/>
</dbReference>
<dbReference type="EMBL" id="CP001032">
    <property type="protein sequence ID" value="ACB74767.1"/>
    <property type="molecule type" value="Genomic_DNA"/>
</dbReference>
<accession>B1ZSS3</accession>
<keyword evidence="7" id="KW-0812">Transmembrane</keyword>
<dbReference type="EC" id="2.7.13.3" evidence="2"/>
<keyword evidence="5 9" id="KW-0418">Kinase</keyword>
<evidence type="ECO:0000256" key="5">
    <source>
        <dbReference type="ARBA" id="ARBA00022777"/>
    </source>
</evidence>
<keyword evidence="6" id="KW-0902">Two-component regulatory system</keyword>
<dbReference type="HOGENOM" id="CLU_572170_0_0_0"/>
<dbReference type="Proteomes" id="UP000007013">
    <property type="component" value="Chromosome"/>
</dbReference>
<keyword evidence="3" id="KW-0597">Phosphoprotein</keyword>
<feature type="transmembrane region" description="Helical" evidence="7">
    <location>
        <begin position="137"/>
        <end position="154"/>
    </location>
</feature>
<reference evidence="9 10" key="1">
    <citation type="journal article" date="2011" name="J. Bacteriol.">
        <title>Genome sequence of the verrucomicrobium Opitutus terrae PB90-1, an abundant inhabitant of rice paddy soil ecosystems.</title>
        <authorList>
            <person name="van Passel M.W."/>
            <person name="Kant R."/>
            <person name="Palva A."/>
            <person name="Copeland A."/>
            <person name="Lucas S."/>
            <person name="Lapidus A."/>
            <person name="Glavina del Rio T."/>
            <person name="Pitluck S."/>
            <person name="Goltsman E."/>
            <person name="Clum A."/>
            <person name="Sun H."/>
            <person name="Schmutz J."/>
            <person name="Larimer F.W."/>
            <person name="Land M.L."/>
            <person name="Hauser L."/>
            <person name="Kyrpides N."/>
            <person name="Mikhailova N."/>
            <person name="Richardson P.P."/>
            <person name="Janssen P.H."/>
            <person name="de Vos W.M."/>
            <person name="Smidt H."/>
        </authorList>
    </citation>
    <scope>NUCLEOTIDE SEQUENCE [LARGE SCALE GENOMIC DNA]</scope>
    <source>
        <strain evidence="10">DSM 11246 / JCM 15787 / PB90-1</strain>
    </source>
</reference>
<dbReference type="InterPro" id="IPR050736">
    <property type="entry name" value="Sensor_HK_Regulatory"/>
</dbReference>
<dbReference type="Gene3D" id="3.30.565.10">
    <property type="entry name" value="Histidine kinase-like ATPase, C-terminal domain"/>
    <property type="match status" value="1"/>
</dbReference>
<evidence type="ECO:0000256" key="2">
    <source>
        <dbReference type="ARBA" id="ARBA00012438"/>
    </source>
</evidence>
<feature type="transmembrane region" description="Helical" evidence="7">
    <location>
        <begin position="161"/>
        <end position="179"/>
    </location>
</feature>
<keyword evidence="7" id="KW-0472">Membrane</keyword>
<evidence type="ECO:0000313" key="10">
    <source>
        <dbReference type="Proteomes" id="UP000007013"/>
    </source>
</evidence>
<dbReference type="InterPro" id="IPR003661">
    <property type="entry name" value="HisK_dim/P_dom"/>
</dbReference>
<dbReference type="InterPro" id="IPR005467">
    <property type="entry name" value="His_kinase_dom"/>
</dbReference>
<sequence>MKQTLAALWPQLRRSVFPLLPEPHRPGLARHLAYANWLHALLLAPAVTATNVFVGLLPELQYYRSGYWPVDPLHLSLTALHGVMIALGLVAFLLLLHFRPREPRVADPLPHRIALGYAALMLVAVTLFSIVEQQITSSISAYLLGIAAFSTLFYTTPRFSFWACGLSLVGLVAGSLWVHGADPTMWHHTFVALHATVIFWIGSRVVYSLKAANYLQLVTIEAQAGQLAASNRELARANLFKTDLLARAAHDLRDPLNSISLRAQTLRSELPAASGLQPLVNGIDDSARQLAEFVGNLLTDVAVETRQLELERAPTDLPRFVAETVGHLRPLADAKSIALHCSADASALEAPPASLDHAHFQRVIENLVTNAIKFSPPQRNVWTELSHQPDEGYRLVVRDEGPGLTCDDYPRLFQKYQRLSARPTCGETSTGLGLFIVHQLVTLHGGRVRAESDGPGRGSRFVVTLPPTVATPELQPR</sequence>
<proteinExistence type="predicted"/>
<dbReference type="STRING" id="452637.Oter_1483"/>
<keyword evidence="4" id="KW-0808">Transferase</keyword>
<dbReference type="AlphaFoldDB" id="B1ZSS3"/>
<comment type="catalytic activity">
    <reaction evidence="1">
        <text>ATP + protein L-histidine = ADP + protein N-phospho-L-histidine.</text>
        <dbReference type="EC" id="2.7.13.3"/>
    </reaction>
</comment>
<evidence type="ECO:0000256" key="1">
    <source>
        <dbReference type="ARBA" id="ARBA00000085"/>
    </source>
</evidence>
<dbReference type="Pfam" id="PF02518">
    <property type="entry name" value="HATPase_c"/>
    <property type="match status" value="1"/>
</dbReference>
<dbReference type="CDD" id="cd00082">
    <property type="entry name" value="HisKA"/>
    <property type="match status" value="1"/>
</dbReference>
<feature type="transmembrane region" description="Helical" evidence="7">
    <location>
        <begin position="77"/>
        <end position="97"/>
    </location>
</feature>
<dbReference type="KEGG" id="ote:Oter_1483"/>
<dbReference type="OrthoDB" id="9811889at2"/>
<dbReference type="InterPro" id="IPR003594">
    <property type="entry name" value="HATPase_dom"/>
</dbReference>
<evidence type="ECO:0000256" key="4">
    <source>
        <dbReference type="ARBA" id="ARBA00022679"/>
    </source>
</evidence>
<feature type="transmembrane region" description="Helical" evidence="7">
    <location>
        <begin position="109"/>
        <end position="131"/>
    </location>
</feature>
<feature type="transmembrane region" description="Helical" evidence="7">
    <location>
        <begin position="34"/>
        <end position="57"/>
    </location>
</feature>
<evidence type="ECO:0000256" key="3">
    <source>
        <dbReference type="ARBA" id="ARBA00022553"/>
    </source>
</evidence>
<evidence type="ECO:0000313" key="9">
    <source>
        <dbReference type="EMBL" id="ACB74767.1"/>
    </source>
</evidence>
<dbReference type="CDD" id="cd00075">
    <property type="entry name" value="HATPase"/>
    <property type="match status" value="1"/>
</dbReference>
<dbReference type="RefSeq" id="WP_012374305.1">
    <property type="nucleotide sequence ID" value="NC_010571.1"/>
</dbReference>
<organism evidence="9 10">
    <name type="scientific">Opitutus terrae (strain DSM 11246 / JCM 15787 / PB90-1)</name>
    <dbReference type="NCBI Taxonomy" id="452637"/>
    <lineage>
        <taxon>Bacteria</taxon>
        <taxon>Pseudomonadati</taxon>
        <taxon>Verrucomicrobiota</taxon>
        <taxon>Opitutia</taxon>
        <taxon>Opitutales</taxon>
        <taxon>Opitutaceae</taxon>
        <taxon>Opitutus</taxon>
    </lineage>
</organism>
<dbReference type="SUPFAM" id="SSF55874">
    <property type="entry name" value="ATPase domain of HSP90 chaperone/DNA topoisomerase II/histidine kinase"/>
    <property type="match status" value="1"/>
</dbReference>
<feature type="domain" description="Histidine kinase" evidence="8">
    <location>
        <begin position="247"/>
        <end position="469"/>
    </location>
</feature>
<dbReference type="SUPFAM" id="SSF47384">
    <property type="entry name" value="Homodimeric domain of signal transducing histidine kinase"/>
    <property type="match status" value="1"/>
</dbReference>
<evidence type="ECO:0000259" key="8">
    <source>
        <dbReference type="PROSITE" id="PS50109"/>
    </source>
</evidence>
<evidence type="ECO:0000256" key="6">
    <source>
        <dbReference type="ARBA" id="ARBA00023012"/>
    </source>
</evidence>
<dbReference type="InterPro" id="IPR036890">
    <property type="entry name" value="HATPase_C_sf"/>
</dbReference>
<dbReference type="InterPro" id="IPR036097">
    <property type="entry name" value="HisK_dim/P_sf"/>
</dbReference>
<dbReference type="InterPro" id="IPR004358">
    <property type="entry name" value="Sig_transdc_His_kin-like_C"/>
</dbReference>
<dbReference type="GO" id="GO:0000155">
    <property type="term" value="F:phosphorelay sensor kinase activity"/>
    <property type="evidence" value="ECO:0007669"/>
    <property type="project" value="InterPro"/>
</dbReference>
<dbReference type="PANTHER" id="PTHR43711">
    <property type="entry name" value="TWO-COMPONENT HISTIDINE KINASE"/>
    <property type="match status" value="1"/>
</dbReference>
<dbReference type="SMART" id="SM00388">
    <property type="entry name" value="HisKA"/>
    <property type="match status" value="1"/>
</dbReference>
<dbReference type="eggNOG" id="COG2205">
    <property type="taxonomic scope" value="Bacteria"/>
</dbReference>
<protein>
    <recommendedName>
        <fullName evidence="2">histidine kinase</fullName>
        <ecNumber evidence="2">2.7.13.3</ecNumber>
    </recommendedName>
</protein>
<gene>
    <name evidence="9" type="ordered locus">Oter_1483</name>
</gene>